<gene>
    <name evidence="1" type="ORF">GCM10022252_19660</name>
</gene>
<evidence type="ECO:0008006" key="3">
    <source>
        <dbReference type="Google" id="ProtNLM"/>
    </source>
</evidence>
<comment type="caution">
    <text evidence="1">The sequence shown here is derived from an EMBL/GenBank/DDBJ whole genome shotgun (WGS) entry which is preliminary data.</text>
</comment>
<dbReference type="EMBL" id="BAABAQ010000003">
    <property type="protein sequence ID" value="GAA4186939.1"/>
    <property type="molecule type" value="Genomic_DNA"/>
</dbReference>
<protein>
    <recommendedName>
        <fullName evidence="3">Tail assembly chaperone</fullName>
    </recommendedName>
</protein>
<dbReference type="Proteomes" id="UP001501251">
    <property type="component" value="Unassembled WGS sequence"/>
</dbReference>
<proteinExistence type="predicted"/>
<organism evidence="1 2">
    <name type="scientific">Streptosporangium oxazolinicum</name>
    <dbReference type="NCBI Taxonomy" id="909287"/>
    <lineage>
        <taxon>Bacteria</taxon>
        <taxon>Bacillati</taxon>
        <taxon>Actinomycetota</taxon>
        <taxon>Actinomycetes</taxon>
        <taxon>Streptosporangiales</taxon>
        <taxon>Streptosporangiaceae</taxon>
        <taxon>Streptosporangium</taxon>
    </lineage>
</organism>
<name>A0ABP8ANL7_9ACTN</name>
<sequence>MAVLKYEDLVNDVKRALAEKGLEFHAKDGETVTLRPVLLLGKEELKVVTTLLGVVGDEGADTFVRIEAMDAMLLASADKKQSLKDSLDDLPPQIRTRVFDAWMKAGNGDALGEASA</sequence>
<evidence type="ECO:0000313" key="1">
    <source>
        <dbReference type="EMBL" id="GAA4186939.1"/>
    </source>
</evidence>
<evidence type="ECO:0000313" key="2">
    <source>
        <dbReference type="Proteomes" id="UP001501251"/>
    </source>
</evidence>
<reference evidence="2" key="1">
    <citation type="journal article" date="2019" name="Int. J. Syst. Evol. Microbiol.">
        <title>The Global Catalogue of Microorganisms (GCM) 10K type strain sequencing project: providing services to taxonomists for standard genome sequencing and annotation.</title>
        <authorList>
            <consortium name="The Broad Institute Genomics Platform"/>
            <consortium name="The Broad Institute Genome Sequencing Center for Infectious Disease"/>
            <person name="Wu L."/>
            <person name="Ma J."/>
        </authorList>
    </citation>
    <scope>NUCLEOTIDE SEQUENCE [LARGE SCALE GENOMIC DNA]</scope>
    <source>
        <strain evidence="2">JCM 17388</strain>
    </source>
</reference>
<keyword evidence="2" id="KW-1185">Reference proteome</keyword>
<dbReference type="RefSeq" id="WP_344917318.1">
    <property type="nucleotide sequence ID" value="NZ_BAABAQ010000003.1"/>
</dbReference>
<accession>A0ABP8ANL7</accession>